<proteinExistence type="predicted"/>
<evidence type="ECO:0000313" key="2">
    <source>
        <dbReference type="Proteomes" id="UP000245626"/>
    </source>
</evidence>
<name>A0ACD0P585_9BASI</name>
<dbReference type="EMBL" id="KZ819732">
    <property type="protein sequence ID" value="PWN53303.1"/>
    <property type="molecule type" value="Genomic_DNA"/>
</dbReference>
<dbReference type="Proteomes" id="UP000245626">
    <property type="component" value="Unassembled WGS sequence"/>
</dbReference>
<keyword evidence="2" id="KW-1185">Reference proteome</keyword>
<reference evidence="1 2" key="1">
    <citation type="journal article" date="2018" name="Mol. Biol. Evol.">
        <title>Broad Genomic Sampling Reveals a Smut Pathogenic Ancestry of the Fungal Clade Ustilaginomycotina.</title>
        <authorList>
            <person name="Kijpornyongpan T."/>
            <person name="Mondo S.J."/>
            <person name="Barry K."/>
            <person name="Sandor L."/>
            <person name="Lee J."/>
            <person name="Lipzen A."/>
            <person name="Pangilinan J."/>
            <person name="LaButti K."/>
            <person name="Hainaut M."/>
            <person name="Henrissat B."/>
            <person name="Grigoriev I.V."/>
            <person name="Spatafora J.W."/>
            <person name="Aime M.C."/>
        </authorList>
    </citation>
    <scope>NUCLEOTIDE SEQUENCE [LARGE SCALE GENOMIC DNA]</scope>
    <source>
        <strain evidence="1 2">SA 807</strain>
    </source>
</reference>
<organism evidence="1 2">
    <name type="scientific">Violaceomyces palustris</name>
    <dbReference type="NCBI Taxonomy" id="1673888"/>
    <lineage>
        <taxon>Eukaryota</taxon>
        <taxon>Fungi</taxon>
        <taxon>Dikarya</taxon>
        <taxon>Basidiomycota</taxon>
        <taxon>Ustilaginomycotina</taxon>
        <taxon>Ustilaginomycetes</taxon>
        <taxon>Violaceomycetales</taxon>
        <taxon>Violaceomycetaceae</taxon>
        <taxon>Violaceomyces</taxon>
    </lineage>
</organism>
<gene>
    <name evidence="1" type="ORF">IE53DRAFT_384235</name>
</gene>
<sequence>MPPNLDATTPAEPICGRSADADPSLSASSSQYKAANFVLEQNFDLVRWLNEALSSESDERREQQPSEPWRRKNGSIQTLSDIEVKLRSISLQLSSDQAQSISRMENIISRVAKEMPKLGLSANLVRESAWGLNQRLTEIQKNHGTELTLSSDAVQSHQTGSQSRTIESILERLRSLSEAKSRMTLARDKLREIQAWSTLESDVLLHLSSSKWEDAASRIAEARISMSTLAGNVEASVYRTSLLSNLSESLTESMSESLVTAVAGRDWEQTSRFSKILSQVLDGQSKFCQYYFKTRSSEALRNWKDASLQWENKTGLMNAEESQTMLSKLSCLCSALVSLANEDILHSAEIFQDGASAVAQLCSSAIKALDPSLETFLRILSETADGSNQESSALCLLIRAYKVAVEMVTSVSRAMDNIEPGASRRQVLDLRTRHEQVPARFHDLHPGMKQDDNLAEEKDKPLDSKLATCVGTQETNWEASILNPFLEWQENYGSLEKALLDKAWTRMQVGKEKVVGNATLTSHQSLLSEVEKAQVLSKEALARNLDFTAGMGAIGLVDAIESLFLKVLDSRNDEIEKAANFIGRRIRERVQATRSLTESNFLDRTPFSQSRTFDALDGEGLVDEDWTAFQTGLGLLRTCQESLKRVGEVEGSLTESLRSISETILDGEGSSETIRGSCICHQSRTLKPLFGSSLNSKNLRSLSEKIRLKSVRMHGGSGAESWQDYAQNLVSTQQRYLLPRTRSAVLRLSRTIHRFLRDIVLAPLMPEMEAYASLPNWAAAKVPGSANEYNLEMPSFSLSPTDAVARVGEAMLNLPRLFEVHADDALAFCLDSTEEDETQSGAEDDRLMDQTPNYSVASQMADFGSPSGTPHVVKQAHKHGSLSVGSTSFTPAAESKLTPTLPLAPTERFPSRDHVLSLWLQSLATSLVDHLLNVVLPSIPLLTLAGSMQLAADLDYLANICTALNVTEHSQLSFWKDAVGLSDDEGKRLSVLESDDQMNLVERSRLASSEAFRVVARLRSWR</sequence>
<evidence type="ECO:0000313" key="1">
    <source>
        <dbReference type="EMBL" id="PWN53303.1"/>
    </source>
</evidence>
<protein>
    <submittedName>
        <fullName evidence="1">Uncharacterized protein</fullName>
    </submittedName>
</protein>
<accession>A0ACD0P585</accession>